<keyword evidence="3" id="KW-1185">Reference proteome</keyword>
<organism evidence="2 3">
    <name type="scientific">Dipteronia dyeriana</name>
    <dbReference type="NCBI Taxonomy" id="168575"/>
    <lineage>
        <taxon>Eukaryota</taxon>
        <taxon>Viridiplantae</taxon>
        <taxon>Streptophyta</taxon>
        <taxon>Embryophyta</taxon>
        <taxon>Tracheophyta</taxon>
        <taxon>Spermatophyta</taxon>
        <taxon>Magnoliopsida</taxon>
        <taxon>eudicotyledons</taxon>
        <taxon>Gunneridae</taxon>
        <taxon>Pentapetalae</taxon>
        <taxon>rosids</taxon>
        <taxon>malvids</taxon>
        <taxon>Sapindales</taxon>
        <taxon>Sapindaceae</taxon>
        <taxon>Hippocastanoideae</taxon>
        <taxon>Acereae</taxon>
        <taxon>Dipteronia</taxon>
    </lineage>
</organism>
<dbReference type="PANTHER" id="PTHR31973">
    <property type="entry name" value="POLYPROTEIN, PUTATIVE-RELATED"/>
    <property type="match status" value="1"/>
</dbReference>
<accession>A0AAD9XMR1</accession>
<reference evidence="2" key="1">
    <citation type="journal article" date="2023" name="Plant J.">
        <title>Genome sequences and population genomics provide insights into the demographic history, inbreeding, and mutation load of two 'living fossil' tree species of Dipteronia.</title>
        <authorList>
            <person name="Feng Y."/>
            <person name="Comes H.P."/>
            <person name="Chen J."/>
            <person name="Zhu S."/>
            <person name="Lu R."/>
            <person name="Zhang X."/>
            <person name="Li P."/>
            <person name="Qiu J."/>
            <person name="Olsen K.M."/>
            <person name="Qiu Y."/>
        </authorList>
    </citation>
    <scope>NUCLEOTIDE SEQUENCE</scope>
    <source>
        <strain evidence="2">KIB01</strain>
    </source>
</reference>
<protein>
    <submittedName>
        <fullName evidence="2">Uncharacterized protein</fullName>
    </submittedName>
</protein>
<sequence length="347" mass="39998">MRGSMSSAQSVEPTLTIPTIHEETSQESYRNDTDGAIGSDDENIVSPPKFETNTDHGLDSFDEQYPFTEDETFYDFIGEEDNGEGVNCDSPNFKGEGDISGESTASDHSHSRCDHEDDIVGNTTTQRGSSVVSHPWSILESEQYSFYTISHESSTINCRLYKDDNCSFRVRAWKIDEGEYWQILKFYKEHSCTIKGFQGQFRQANSSVIGELVSLKLQVNGTTLKPKDIMTEMQVHYDIHIQYTKAWPMNDHPESIVFESTTESFQRIPLYLYMLERKNPNTVTGFELDGNLSSIKNWSRSYSSIRRYFMITSNVAEYINSCLRYARQFPVTVLIEYIRDMQKWFHD</sequence>
<feature type="region of interest" description="Disordered" evidence="1">
    <location>
        <begin position="1"/>
        <end position="63"/>
    </location>
</feature>
<dbReference type="AlphaFoldDB" id="A0AAD9XMR1"/>
<comment type="caution">
    <text evidence="2">The sequence shown here is derived from an EMBL/GenBank/DDBJ whole genome shotgun (WGS) entry which is preliminary data.</text>
</comment>
<feature type="region of interest" description="Disordered" evidence="1">
    <location>
        <begin position="79"/>
        <end position="113"/>
    </location>
</feature>
<dbReference type="EMBL" id="JANJYI010000001">
    <property type="protein sequence ID" value="KAK2661748.1"/>
    <property type="molecule type" value="Genomic_DNA"/>
</dbReference>
<proteinExistence type="predicted"/>
<feature type="compositionally biased region" description="Basic and acidic residues" evidence="1">
    <location>
        <begin position="20"/>
        <end position="33"/>
    </location>
</feature>
<gene>
    <name evidence="2" type="ORF">Ddye_000322</name>
</gene>
<evidence type="ECO:0000256" key="1">
    <source>
        <dbReference type="SAM" id="MobiDB-lite"/>
    </source>
</evidence>
<dbReference type="Proteomes" id="UP001280121">
    <property type="component" value="Unassembled WGS sequence"/>
</dbReference>
<evidence type="ECO:0000313" key="2">
    <source>
        <dbReference type="EMBL" id="KAK2661748.1"/>
    </source>
</evidence>
<dbReference type="PANTHER" id="PTHR31973:SF195">
    <property type="entry name" value="MUDR FAMILY TRANSPOSASE"/>
    <property type="match status" value="1"/>
</dbReference>
<evidence type="ECO:0000313" key="3">
    <source>
        <dbReference type="Proteomes" id="UP001280121"/>
    </source>
</evidence>
<name>A0AAD9XMR1_9ROSI</name>
<feature type="compositionally biased region" description="Polar residues" evidence="1">
    <location>
        <begin position="1"/>
        <end position="17"/>
    </location>
</feature>